<dbReference type="AlphaFoldDB" id="A0A8B6C8Z1"/>
<protein>
    <submittedName>
        <fullName evidence="2">Uncharacterized protein</fullName>
    </submittedName>
</protein>
<dbReference type="EMBL" id="UYJE01001434">
    <property type="protein sequence ID" value="VDI02093.1"/>
    <property type="molecule type" value="Genomic_DNA"/>
</dbReference>
<dbReference type="OrthoDB" id="6043467at2759"/>
<dbReference type="Proteomes" id="UP000596742">
    <property type="component" value="Unassembled WGS sequence"/>
</dbReference>
<reference evidence="2" key="1">
    <citation type="submission" date="2018-11" db="EMBL/GenBank/DDBJ databases">
        <authorList>
            <person name="Alioto T."/>
            <person name="Alioto T."/>
        </authorList>
    </citation>
    <scope>NUCLEOTIDE SEQUENCE</scope>
</reference>
<sequence>MQLFQSTIIKNYLPSSPILNSTVTYTMKNIKIIVRNMNVQICYKCIQDHAKCTENILPLETVIEHSKTSPIFENLNQSVSDLQSDITNMRTAREDNFAKLADQCKSAVNNIREFRNELNHHLDAVEKGLITKLQEAENKCSQHVKEVIKSLNEVESDISNFGNILQGIKQHASELQVYLATREIEKQVSDKENRLTSLMENTPFYDITVSMDIDTQV</sequence>
<gene>
    <name evidence="2" type="ORF">MGAL_10B033851</name>
</gene>
<evidence type="ECO:0000313" key="2">
    <source>
        <dbReference type="EMBL" id="VDI02093.1"/>
    </source>
</evidence>
<dbReference type="Gene3D" id="1.20.120.20">
    <property type="entry name" value="Apolipoprotein"/>
    <property type="match status" value="1"/>
</dbReference>
<feature type="coiled-coil region" evidence="1">
    <location>
        <begin position="97"/>
        <end position="153"/>
    </location>
</feature>
<evidence type="ECO:0000313" key="3">
    <source>
        <dbReference type="Proteomes" id="UP000596742"/>
    </source>
</evidence>
<organism evidence="2 3">
    <name type="scientific">Mytilus galloprovincialis</name>
    <name type="common">Mediterranean mussel</name>
    <dbReference type="NCBI Taxonomy" id="29158"/>
    <lineage>
        <taxon>Eukaryota</taxon>
        <taxon>Metazoa</taxon>
        <taxon>Spiralia</taxon>
        <taxon>Lophotrochozoa</taxon>
        <taxon>Mollusca</taxon>
        <taxon>Bivalvia</taxon>
        <taxon>Autobranchia</taxon>
        <taxon>Pteriomorphia</taxon>
        <taxon>Mytilida</taxon>
        <taxon>Mytiloidea</taxon>
        <taxon>Mytilidae</taxon>
        <taxon>Mytilinae</taxon>
        <taxon>Mytilus</taxon>
    </lineage>
</organism>
<evidence type="ECO:0000256" key="1">
    <source>
        <dbReference type="SAM" id="Coils"/>
    </source>
</evidence>
<keyword evidence="3" id="KW-1185">Reference proteome</keyword>
<name>A0A8B6C8Z1_MYTGA</name>
<comment type="caution">
    <text evidence="2">The sequence shown here is derived from an EMBL/GenBank/DDBJ whole genome shotgun (WGS) entry which is preliminary data.</text>
</comment>
<proteinExistence type="predicted"/>
<accession>A0A8B6C8Z1</accession>
<keyword evidence="1" id="KW-0175">Coiled coil</keyword>